<evidence type="ECO:0000256" key="1">
    <source>
        <dbReference type="SAM" id="MobiDB-lite"/>
    </source>
</evidence>
<protein>
    <submittedName>
        <fullName evidence="2">Uncharacterized protein</fullName>
    </submittedName>
</protein>
<proteinExistence type="predicted"/>
<accession>A0A7J8DHP9</accession>
<name>A0A7J8DHP9_ROUAE</name>
<dbReference type="EMBL" id="JACASE010000012">
    <property type="protein sequence ID" value="KAF6422764.1"/>
    <property type="molecule type" value="Genomic_DNA"/>
</dbReference>
<evidence type="ECO:0000313" key="2">
    <source>
        <dbReference type="EMBL" id="KAF6422764.1"/>
    </source>
</evidence>
<gene>
    <name evidence="2" type="ORF">HJG63_008572</name>
</gene>
<organism evidence="2 3">
    <name type="scientific">Rousettus aegyptiacus</name>
    <name type="common">Egyptian fruit bat</name>
    <name type="synonym">Pteropus aegyptiacus</name>
    <dbReference type="NCBI Taxonomy" id="9407"/>
    <lineage>
        <taxon>Eukaryota</taxon>
        <taxon>Metazoa</taxon>
        <taxon>Chordata</taxon>
        <taxon>Craniata</taxon>
        <taxon>Vertebrata</taxon>
        <taxon>Euteleostomi</taxon>
        <taxon>Mammalia</taxon>
        <taxon>Eutheria</taxon>
        <taxon>Laurasiatheria</taxon>
        <taxon>Chiroptera</taxon>
        <taxon>Yinpterochiroptera</taxon>
        <taxon>Pteropodoidea</taxon>
        <taxon>Pteropodidae</taxon>
        <taxon>Rousettinae</taxon>
        <taxon>Rousettus</taxon>
    </lineage>
</organism>
<reference evidence="2 3" key="1">
    <citation type="journal article" date="2020" name="Nature">
        <title>Six reference-quality genomes reveal evolution of bat adaptations.</title>
        <authorList>
            <person name="Jebb D."/>
            <person name="Huang Z."/>
            <person name="Pippel M."/>
            <person name="Hughes G.M."/>
            <person name="Lavrichenko K."/>
            <person name="Devanna P."/>
            <person name="Winkler S."/>
            <person name="Jermiin L.S."/>
            <person name="Skirmuntt E.C."/>
            <person name="Katzourakis A."/>
            <person name="Burkitt-Gray L."/>
            <person name="Ray D.A."/>
            <person name="Sullivan K.A.M."/>
            <person name="Roscito J.G."/>
            <person name="Kirilenko B.M."/>
            <person name="Davalos L.M."/>
            <person name="Corthals A.P."/>
            <person name="Power M.L."/>
            <person name="Jones G."/>
            <person name="Ransome R.D."/>
            <person name="Dechmann D.K.N."/>
            <person name="Locatelli A.G."/>
            <person name="Puechmaille S.J."/>
            <person name="Fedrigo O."/>
            <person name="Jarvis E.D."/>
            <person name="Hiller M."/>
            <person name="Vernes S.C."/>
            <person name="Myers E.W."/>
            <person name="Teeling E.C."/>
        </authorList>
    </citation>
    <scope>NUCLEOTIDE SEQUENCE [LARGE SCALE GENOMIC DNA]</scope>
    <source>
        <strain evidence="2">MRouAeg1</strain>
        <tissue evidence="2">Muscle</tissue>
    </source>
</reference>
<dbReference type="AlphaFoldDB" id="A0A7J8DHP9"/>
<comment type="caution">
    <text evidence="2">The sequence shown here is derived from an EMBL/GenBank/DDBJ whole genome shotgun (WGS) entry which is preliminary data.</text>
</comment>
<keyword evidence="3" id="KW-1185">Reference proteome</keyword>
<sequence length="394" mass="43386">MAYPFPEGSRFCVQSLAQGLFVPLAWCRQQSWRDVARIRVSAATSHSAPGHRPESSGIRSFDLGCFPVHLVAPPPLHSHQRQCHNPLTSTIVGLLKRLMPKAIFCFGQRDPPVLQEVNKKRGSWSSRLLVKTQVLPPRHLSCLGSCPAYTDQAVPVLYLSCLTALVIPTIEQESKPVTARVPSPALHSSASMDPSLPTAWWPELSLYYHSVNFVTKSNQHFMSVLALTKRTIALLPSWALLSASLFLKTIQYCQPSDTVLISLCFIGNHLDISEVACLAQGLPLSSSPKNECLSLSSLVYLQAIPTQKCQCPFPRTSLSTLLFMSAHEMHVNSISGHHCHHHPGLNHWTLFQQLSLTFCPPHGSPKGPTPRTPTRGSDDGGGMVTVVIAHVRRR</sequence>
<feature type="region of interest" description="Disordered" evidence="1">
    <location>
        <begin position="362"/>
        <end position="382"/>
    </location>
</feature>
<dbReference type="Proteomes" id="UP000593571">
    <property type="component" value="Unassembled WGS sequence"/>
</dbReference>
<evidence type="ECO:0000313" key="3">
    <source>
        <dbReference type="Proteomes" id="UP000593571"/>
    </source>
</evidence>